<proteinExistence type="predicted"/>
<evidence type="ECO:0000313" key="3">
    <source>
        <dbReference type="Proteomes" id="UP000824469"/>
    </source>
</evidence>
<dbReference type="EMBL" id="JAHRHJ020000005">
    <property type="protein sequence ID" value="KAH9314003.1"/>
    <property type="molecule type" value="Genomic_DNA"/>
</dbReference>
<evidence type="ECO:0000256" key="1">
    <source>
        <dbReference type="SAM" id="Coils"/>
    </source>
</evidence>
<dbReference type="Proteomes" id="UP000824469">
    <property type="component" value="Unassembled WGS sequence"/>
</dbReference>
<dbReference type="PANTHER" id="PTHR35992">
    <property type="entry name" value="CYTOMATRIX PROTEIN-LIKE PROTEIN"/>
    <property type="match status" value="1"/>
</dbReference>
<accession>A0AA38G396</accession>
<keyword evidence="3" id="KW-1185">Reference proteome</keyword>
<feature type="non-terminal residue" evidence="2">
    <location>
        <position position="1"/>
    </location>
</feature>
<keyword evidence="1" id="KW-0175">Coiled coil</keyword>
<sequence>KLLEFAVNNLEASRQEISFLQQEKEILSQNLKLQQSLWDADHQHSQQCLQTKELMCKEKELTHAYEIAKKNLIHGTNQKDTLLLKLRLDSALDDLEELQSQYEFLMLELKEEQAKDRALIKDLLEKEKEPIIDQSQIILEMEQRTQRLQESLLNKEKDHRNEIAKVKSEHKTINNLRKNEVSALVRERDFVWNQLKRIEEDYADRVKCKNEQLQVAYENIEKLRLAMDELQKANDEKNVELTIMKVEFQEKEGEGPILKENLQKNSKCMLQEPMPTVKILPKSKGSGLKVLSVDDTCDAEKSKESSELNRVYQTCSQEINTKPQTLNQKDIICLESIQNNKVPVEDSAPLSNRICRSLNNELYEHAVGSDFVMQPPANEPVSNESPYVDNNKAADGMDLMIIKYPPGRHEKLELKCDGDCSFKDSNSTREIIRSSSSNKRRWGADKLISLVKSSSKSASWDKRNLKPRGEYSDEFRQPFGQIVKYNENLHPVRANFFPSSFSIPKVK</sequence>
<evidence type="ECO:0000313" key="2">
    <source>
        <dbReference type="EMBL" id="KAH9314003.1"/>
    </source>
</evidence>
<feature type="coiled-coil region" evidence="1">
    <location>
        <begin position="3"/>
        <end position="30"/>
    </location>
</feature>
<feature type="coiled-coil region" evidence="1">
    <location>
        <begin position="88"/>
        <end position="169"/>
    </location>
</feature>
<organism evidence="2 3">
    <name type="scientific">Taxus chinensis</name>
    <name type="common">Chinese yew</name>
    <name type="synonym">Taxus wallichiana var. chinensis</name>
    <dbReference type="NCBI Taxonomy" id="29808"/>
    <lineage>
        <taxon>Eukaryota</taxon>
        <taxon>Viridiplantae</taxon>
        <taxon>Streptophyta</taxon>
        <taxon>Embryophyta</taxon>
        <taxon>Tracheophyta</taxon>
        <taxon>Spermatophyta</taxon>
        <taxon>Pinopsida</taxon>
        <taxon>Pinidae</taxon>
        <taxon>Conifers II</taxon>
        <taxon>Cupressales</taxon>
        <taxon>Taxaceae</taxon>
        <taxon>Taxus</taxon>
    </lineage>
</organism>
<dbReference type="AlphaFoldDB" id="A0AA38G396"/>
<protein>
    <submittedName>
        <fullName evidence="2">Uncharacterized protein</fullName>
    </submittedName>
</protein>
<gene>
    <name evidence="2" type="ORF">KI387_022630</name>
</gene>
<name>A0AA38G396_TAXCH</name>
<feature type="non-terminal residue" evidence="2">
    <location>
        <position position="507"/>
    </location>
</feature>
<comment type="caution">
    <text evidence="2">The sequence shown here is derived from an EMBL/GenBank/DDBJ whole genome shotgun (WGS) entry which is preliminary data.</text>
</comment>
<dbReference type="PANTHER" id="PTHR35992:SF1">
    <property type="entry name" value="CYTOMATRIX PROTEIN-LIKE PROTEIN"/>
    <property type="match status" value="1"/>
</dbReference>
<reference evidence="2 3" key="1">
    <citation type="journal article" date="2021" name="Nat. Plants">
        <title>The Taxus genome provides insights into paclitaxel biosynthesis.</title>
        <authorList>
            <person name="Xiong X."/>
            <person name="Gou J."/>
            <person name="Liao Q."/>
            <person name="Li Y."/>
            <person name="Zhou Q."/>
            <person name="Bi G."/>
            <person name="Li C."/>
            <person name="Du R."/>
            <person name="Wang X."/>
            <person name="Sun T."/>
            <person name="Guo L."/>
            <person name="Liang H."/>
            <person name="Lu P."/>
            <person name="Wu Y."/>
            <person name="Zhang Z."/>
            <person name="Ro D.K."/>
            <person name="Shang Y."/>
            <person name="Huang S."/>
            <person name="Yan J."/>
        </authorList>
    </citation>
    <scope>NUCLEOTIDE SEQUENCE [LARGE SCALE GENOMIC DNA]</scope>
    <source>
        <strain evidence="2">Ta-2019</strain>
    </source>
</reference>
<feature type="coiled-coil region" evidence="1">
    <location>
        <begin position="203"/>
        <end position="247"/>
    </location>
</feature>